<evidence type="ECO:0000313" key="6">
    <source>
        <dbReference type="Proteomes" id="UP000006073"/>
    </source>
</evidence>
<dbReference type="PANTHER" id="PTHR43179">
    <property type="entry name" value="RHAMNOSYLTRANSFERASE WBBL"/>
    <property type="match status" value="1"/>
</dbReference>
<proteinExistence type="inferred from homology"/>
<evidence type="ECO:0000256" key="2">
    <source>
        <dbReference type="ARBA" id="ARBA00022676"/>
    </source>
</evidence>
<dbReference type="Gene3D" id="3.90.550.10">
    <property type="entry name" value="Spore Coat Polysaccharide Biosynthesis Protein SpsA, Chain A"/>
    <property type="match status" value="1"/>
</dbReference>
<dbReference type="EMBL" id="ALWO02000037">
    <property type="protein sequence ID" value="EOZ95681.1"/>
    <property type="molecule type" value="Genomic_DNA"/>
</dbReference>
<protein>
    <submittedName>
        <fullName evidence="5">RfbQ</fullName>
    </submittedName>
</protein>
<dbReference type="GO" id="GO:0016757">
    <property type="term" value="F:glycosyltransferase activity"/>
    <property type="evidence" value="ECO:0007669"/>
    <property type="project" value="UniProtKB-KW"/>
</dbReference>
<dbReference type="AlphaFoldDB" id="S2DUC9"/>
<reference evidence="5 6" key="1">
    <citation type="journal article" date="2013" name="Genome Announc.">
        <title>Draft Genome Sequence of Indibacter alkaliphilus Strain LW1T, Isolated from Lonar Lake, a Haloalkaline Lake in the Buldana District of Maharashtra, India.</title>
        <authorList>
            <person name="Singh A."/>
            <person name="Kumar Jangir P."/>
            <person name="Sharma R."/>
            <person name="Singh A."/>
            <person name="Kumar Pinnaka A."/>
            <person name="Shivaji S."/>
        </authorList>
    </citation>
    <scope>NUCLEOTIDE SEQUENCE [LARGE SCALE GENOMIC DNA]</scope>
    <source>
        <strain evidence="6">CCUG 57479 / KCTC 22604 / LW1</strain>
    </source>
</reference>
<evidence type="ECO:0000313" key="5">
    <source>
        <dbReference type="EMBL" id="EOZ95681.1"/>
    </source>
</evidence>
<organism evidence="5 6">
    <name type="scientific">Indibacter alkaliphilus (strain CCUG 57479 / KCTC 22604 / LW1)</name>
    <dbReference type="NCBI Taxonomy" id="1189612"/>
    <lineage>
        <taxon>Bacteria</taxon>
        <taxon>Pseudomonadati</taxon>
        <taxon>Bacteroidota</taxon>
        <taxon>Cytophagia</taxon>
        <taxon>Cytophagales</taxon>
        <taxon>Cyclobacteriaceae</taxon>
    </lineage>
</organism>
<feature type="domain" description="Glycosyltransferase 2-like" evidence="4">
    <location>
        <begin position="5"/>
        <end position="83"/>
    </location>
</feature>
<dbReference type="SUPFAM" id="SSF53448">
    <property type="entry name" value="Nucleotide-diphospho-sugar transferases"/>
    <property type="match status" value="1"/>
</dbReference>
<evidence type="ECO:0000256" key="3">
    <source>
        <dbReference type="ARBA" id="ARBA00022679"/>
    </source>
</evidence>
<dbReference type="PANTHER" id="PTHR43179:SF12">
    <property type="entry name" value="GALACTOFURANOSYLTRANSFERASE GLFT2"/>
    <property type="match status" value="1"/>
</dbReference>
<dbReference type="eggNOG" id="COG1215">
    <property type="taxonomic scope" value="Bacteria"/>
</dbReference>
<comment type="similarity">
    <text evidence="1">Belongs to the glycosyltransferase 2 family.</text>
</comment>
<dbReference type="InterPro" id="IPR029044">
    <property type="entry name" value="Nucleotide-diphossugar_trans"/>
</dbReference>
<dbReference type="InterPro" id="IPR001173">
    <property type="entry name" value="Glyco_trans_2-like"/>
</dbReference>
<keyword evidence="2" id="KW-0328">Glycosyltransferase</keyword>
<dbReference type="CDD" id="cd00761">
    <property type="entry name" value="Glyco_tranf_GTA_type"/>
    <property type="match status" value="1"/>
</dbReference>
<keyword evidence="6" id="KW-1185">Reference proteome</keyword>
<dbReference type="Proteomes" id="UP000006073">
    <property type="component" value="Unassembled WGS sequence"/>
</dbReference>
<keyword evidence="3" id="KW-0808">Transferase</keyword>
<accession>S2DUC9</accession>
<comment type="caution">
    <text evidence="5">The sequence shown here is derived from an EMBL/GenBank/DDBJ whole genome shotgun (WGS) entry which is preliminary data.</text>
</comment>
<evidence type="ECO:0000259" key="4">
    <source>
        <dbReference type="Pfam" id="PF00535"/>
    </source>
</evidence>
<evidence type="ECO:0000256" key="1">
    <source>
        <dbReference type="ARBA" id="ARBA00006739"/>
    </source>
</evidence>
<name>S2DUC9_INDAL</name>
<dbReference type="Pfam" id="PF00535">
    <property type="entry name" value="Glycos_transf_2"/>
    <property type="match status" value="1"/>
</dbReference>
<sequence>MDSEQFEVIIVNNWPNGPVPEIDLPKNARIINEPKPGSYAARNTGLNYAKGEILAFTDSDCLVDENWLKAALDLFSAYGEIDRLAGKIELTFERDKKSAVECYETVYAFDQKDNARKGLAVTANFFARKTLFDDIGGFDENLFSGGDYQWNRVASKKGSKIIYSENTVVKHPARNTFKQLRNKAKRVAAGQFGSQIKKEDYLKALSTLIFELRPPLFEVRKIFSSRQLSFSEKLNVWWIRYWFRSVKAIEQFIIKVSGKSAENI</sequence>
<gene>
    <name evidence="5" type="ORF">A33Q_3043</name>
</gene>
<dbReference type="STRING" id="1189612.A33Q_3043"/>